<dbReference type="SUPFAM" id="SSF56801">
    <property type="entry name" value="Acetyl-CoA synthetase-like"/>
    <property type="match status" value="1"/>
</dbReference>
<proteinExistence type="inferred from homology"/>
<keyword evidence="8" id="KW-1185">Reference proteome</keyword>
<feature type="domain" description="AMP-dependent synthetase/ligase" evidence="5">
    <location>
        <begin position="47"/>
        <end position="396"/>
    </location>
</feature>
<evidence type="ECO:0000313" key="7">
    <source>
        <dbReference type="EMBL" id="ASP39084.1"/>
    </source>
</evidence>
<dbReference type="InterPro" id="IPR000873">
    <property type="entry name" value="AMP-dep_synth/lig_dom"/>
</dbReference>
<dbReference type="PANTHER" id="PTHR43605:SF10">
    <property type="entry name" value="ACYL-COA SYNTHETASE MEDIUM CHAIN FAMILY MEMBER 3"/>
    <property type="match status" value="1"/>
</dbReference>
<evidence type="ECO:0000259" key="5">
    <source>
        <dbReference type="Pfam" id="PF00501"/>
    </source>
</evidence>
<dbReference type="OrthoDB" id="9803968at2"/>
<dbReference type="Gene3D" id="3.40.50.12780">
    <property type="entry name" value="N-terminal domain of ligase-like"/>
    <property type="match status" value="1"/>
</dbReference>
<dbReference type="InterPro" id="IPR051087">
    <property type="entry name" value="Mitochondrial_ACSM"/>
</dbReference>
<dbReference type="InterPro" id="IPR045851">
    <property type="entry name" value="AMP-bd_C_sf"/>
</dbReference>
<dbReference type="InterPro" id="IPR042099">
    <property type="entry name" value="ANL_N_sf"/>
</dbReference>
<dbReference type="PANTHER" id="PTHR43605">
    <property type="entry name" value="ACYL-COENZYME A SYNTHETASE"/>
    <property type="match status" value="1"/>
</dbReference>
<feature type="domain" description="AMP-binding enzyme C-terminal" evidence="6">
    <location>
        <begin position="456"/>
        <end position="534"/>
    </location>
</feature>
<dbReference type="EMBL" id="CP022530">
    <property type="protein sequence ID" value="ASP39084.1"/>
    <property type="molecule type" value="Genomic_DNA"/>
</dbReference>
<evidence type="ECO:0000313" key="8">
    <source>
        <dbReference type="Proteomes" id="UP000202440"/>
    </source>
</evidence>
<evidence type="ECO:0000256" key="3">
    <source>
        <dbReference type="ARBA" id="ARBA00022741"/>
    </source>
</evidence>
<accession>A0A222FKN4</accession>
<dbReference type="GO" id="GO:0005524">
    <property type="term" value="F:ATP binding"/>
    <property type="evidence" value="ECO:0007669"/>
    <property type="project" value="UniProtKB-KW"/>
</dbReference>
<organism evidence="7 8">
    <name type="scientific">Bacterioplanes sanyensis</name>
    <dbReference type="NCBI Taxonomy" id="1249553"/>
    <lineage>
        <taxon>Bacteria</taxon>
        <taxon>Pseudomonadati</taxon>
        <taxon>Pseudomonadota</taxon>
        <taxon>Gammaproteobacteria</taxon>
        <taxon>Oceanospirillales</taxon>
        <taxon>Oceanospirillaceae</taxon>
        <taxon>Bacterioplanes</taxon>
    </lineage>
</organism>
<dbReference type="GO" id="GO:0006633">
    <property type="term" value="P:fatty acid biosynthetic process"/>
    <property type="evidence" value="ECO:0007669"/>
    <property type="project" value="TreeGrafter"/>
</dbReference>
<sequence length="554" mass="61292">MSRSLPSYALFAQQFSSDAIEAQFHGNFTDGINVCQEICDRYASDASKVALRYQTAAGIDGEMTFAELQQQAARFANFLNAQGIGRGDRVACLLPRTPQLLICILGTLRAGAVYQPLFTAFGPGAIDYRLQQANTRLIVTNGEQWHKLDDVSASPLTMLVDNLPTTSKQPDFYLHEQLSHYSDDFTPVLLQLDDPFLQMFTSGTTGKPKGVAVPTKALMAFYVYMKYAIGLQADDQFWNLADPGWAYGLYYAIIGPLLLGVTTHFNEASFSADNTLAFLQRYRITNLAAAPTAYRLLMANDELFDDSAKLQVKRASSAGEPLSPEIVNWAQQRLGCRLCDQYGQTETGMTSANFHALEHVERPASMGFQLPGYRLVALDPKGNEVAPGESGELAVDMEHSPLFFFDGYTWNEKAPYQGRYYLTGDMVVSNGDGSHSYTGRDDDIIASAGYRIGPAEVESALIEHDAVIESAVVGKPDDKRGAIVKAYVVVRSNYETDQQLAEELQQHVRNTLSMHSYPREIEFVDELPKTSSGKIQRYLLRQQAEKEISDATSA</sequence>
<dbReference type="InterPro" id="IPR025110">
    <property type="entry name" value="AMP-bd_C"/>
</dbReference>
<dbReference type="FunFam" id="3.30.300.30:FF:000005">
    <property type="entry name" value="Acyl-coenzyme A synthetase ACSM5, mitochondrial"/>
    <property type="match status" value="1"/>
</dbReference>
<comment type="similarity">
    <text evidence="1">Belongs to the ATP-dependent AMP-binding enzyme family.</text>
</comment>
<dbReference type="Pfam" id="PF00501">
    <property type="entry name" value="AMP-binding"/>
    <property type="match status" value="1"/>
</dbReference>
<dbReference type="GO" id="GO:0015645">
    <property type="term" value="F:fatty acid ligase activity"/>
    <property type="evidence" value="ECO:0007669"/>
    <property type="project" value="TreeGrafter"/>
</dbReference>
<dbReference type="AlphaFoldDB" id="A0A222FKN4"/>
<reference evidence="7 8" key="1">
    <citation type="submission" date="2017-07" db="EMBL/GenBank/DDBJ databases">
        <title>Annotated genome sequence of Bacterioplanes sanyensis isolated from Red Sea.</title>
        <authorList>
            <person name="Rehman Z.U."/>
        </authorList>
    </citation>
    <scope>NUCLEOTIDE SEQUENCE [LARGE SCALE GENOMIC DNA]</scope>
    <source>
        <strain evidence="7 8">NV9</strain>
    </source>
</reference>
<protein>
    <submittedName>
        <fullName evidence="7">AMP-binding protein</fullName>
    </submittedName>
</protein>
<keyword evidence="2" id="KW-0436">Ligase</keyword>
<dbReference type="KEGG" id="bsan:CHH28_10505"/>
<evidence type="ECO:0000256" key="2">
    <source>
        <dbReference type="ARBA" id="ARBA00022598"/>
    </source>
</evidence>
<evidence type="ECO:0000259" key="6">
    <source>
        <dbReference type="Pfam" id="PF13193"/>
    </source>
</evidence>
<dbReference type="GO" id="GO:0016405">
    <property type="term" value="F:CoA-ligase activity"/>
    <property type="evidence" value="ECO:0007669"/>
    <property type="project" value="UniProtKB-ARBA"/>
</dbReference>
<dbReference type="GO" id="GO:0006637">
    <property type="term" value="P:acyl-CoA metabolic process"/>
    <property type="evidence" value="ECO:0007669"/>
    <property type="project" value="TreeGrafter"/>
</dbReference>
<dbReference type="Pfam" id="PF13193">
    <property type="entry name" value="AMP-binding_C"/>
    <property type="match status" value="1"/>
</dbReference>
<dbReference type="Gene3D" id="3.30.300.30">
    <property type="match status" value="1"/>
</dbReference>
<dbReference type="GO" id="GO:0004321">
    <property type="term" value="F:fatty-acyl-CoA synthase activity"/>
    <property type="evidence" value="ECO:0007669"/>
    <property type="project" value="TreeGrafter"/>
</dbReference>
<evidence type="ECO:0000256" key="4">
    <source>
        <dbReference type="ARBA" id="ARBA00022840"/>
    </source>
</evidence>
<dbReference type="RefSeq" id="WP_094060266.1">
    <property type="nucleotide sequence ID" value="NZ_CP022530.1"/>
</dbReference>
<keyword evidence="3" id="KW-0547">Nucleotide-binding</keyword>
<keyword evidence="4" id="KW-0067">ATP-binding</keyword>
<name>A0A222FKN4_9GAMM</name>
<evidence type="ECO:0000256" key="1">
    <source>
        <dbReference type="ARBA" id="ARBA00006432"/>
    </source>
</evidence>
<dbReference type="Proteomes" id="UP000202440">
    <property type="component" value="Chromosome"/>
</dbReference>
<gene>
    <name evidence="7" type="ORF">CHH28_10505</name>
</gene>